<dbReference type="RefSeq" id="WP_271324916.1">
    <property type="nucleotide sequence ID" value="NZ_JAAGKO020000017.1"/>
</dbReference>
<dbReference type="PROSITE" id="PS51257">
    <property type="entry name" value="PROKAR_LIPOPROTEIN"/>
    <property type="match status" value="1"/>
</dbReference>
<evidence type="ECO:0000313" key="2">
    <source>
        <dbReference type="EMBL" id="MDI5963770.1"/>
    </source>
</evidence>
<feature type="signal peptide" evidence="1">
    <location>
        <begin position="1"/>
        <end position="22"/>
    </location>
</feature>
<sequence length="202" mass="21217">MSVRTSTAAWIACVLTFGVAVAGCDTEPSTATHDRAAVAAALKAVRTSRCPASLPTRQARDVGGDSLEPLVADRLLLCGYADVGINHRTEHIRGRALVTDRGQLDRFRAALDKLGKPPGGAVSCPDDIGGFVLEIFTDGVHEVELTQSLTGCQEVSNGERDGRVGTSDVGTTVMALLPARFCQALWGRGTNDCDSLPSVARP</sequence>
<comment type="caution">
    <text evidence="2">The sequence shown here is derived from an EMBL/GenBank/DDBJ whole genome shotgun (WGS) entry which is preliminary data.</text>
</comment>
<feature type="chain" id="PRO_5046706368" evidence="1">
    <location>
        <begin position="23"/>
        <end position="202"/>
    </location>
</feature>
<evidence type="ECO:0000256" key="1">
    <source>
        <dbReference type="SAM" id="SignalP"/>
    </source>
</evidence>
<dbReference type="Proteomes" id="UP001156398">
    <property type="component" value="Unassembled WGS sequence"/>
</dbReference>
<gene>
    <name evidence="2" type="ORF">POF43_013770</name>
</gene>
<organism evidence="2 3">
    <name type="scientific">Streptantibioticus silvisoli</name>
    <dbReference type="NCBI Taxonomy" id="2705255"/>
    <lineage>
        <taxon>Bacteria</taxon>
        <taxon>Bacillati</taxon>
        <taxon>Actinomycetota</taxon>
        <taxon>Actinomycetes</taxon>
        <taxon>Kitasatosporales</taxon>
        <taxon>Streptomycetaceae</taxon>
        <taxon>Streptantibioticus</taxon>
    </lineage>
</organism>
<name>A0ABT6VZ53_9ACTN</name>
<reference evidence="2 3" key="1">
    <citation type="submission" date="2023-05" db="EMBL/GenBank/DDBJ databases">
        <title>Streptantibioticus silvisoli sp. nov., acidotolerant actinomycetes 1 from pine litter.</title>
        <authorList>
            <person name="Swiecimska M."/>
            <person name="Golinska P."/>
            <person name="Sangal V."/>
            <person name="Wachnowicz B."/>
            <person name="Goodfellow M."/>
        </authorList>
    </citation>
    <scope>NUCLEOTIDE SEQUENCE [LARGE SCALE GENOMIC DNA]</scope>
    <source>
        <strain evidence="2 3">SL54</strain>
    </source>
</reference>
<keyword evidence="3" id="KW-1185">Reference proteome</keyword>
<accession>A0ABT6VZ53</accession>
<protein>
    <submittedName>
        <fullName evidence="2">Uncharacterized protein</fullName>
    </submittedName>
</protein>
<proteinExistence type="predicted"/>
<evidence type="ECO:0000313" key="3">
    <source>
        <dbReference type="Proteomes" id="UP001156398"/>
    </source>
</evidence>
<dbReference type="EMBL" id="JAAGKO020000017">
    <property type="protein sequence ID" value="MDI5963770.1"/>
    <property type="molecule type" value="Genomic_DNA"/>
</dbReference>
<keyword evidence="1" id="KW-0732">Signal</keyword>